<dbReference type="Pfam" id="PF13716">
    <property type="entry name" value="CRAL_TRIO_2"/>
    <property type="match status" value="1"/>
</dbReference>
<evidence type="ECO:0000256" key="1">
    <source>
        <dbReference type="ARBA" id="ARBA00022658"/>
    </source>
</evidence>
<sequence>MLFWLKEDMAPQELTRRLAAVITHIDEIMQQEIRPLLAVDIIEQLHRQFAILSGGRGKDGAPIITFPEFVGFKHIPDEDFLNVMTYLTSVPSAEAASIGFVIVIDRRMDKWSSIKASLTRIAVAFPGNLQLIFILRPSSFIQRAITDIGIKYYRDEFKRKVPASMTSYLVSIWLGHVEKMAVELIF</sequence>
<dbReference type="AlphaFoldDB" id="A0A7J8HS82"/>
<dbReference type="InterPro" id="IPR051336">
    <property type="entry name" value="RhoGEF_Guanine_NuclExch_SF"/>
</dbReference>
<evidence type="ECO:0000313" key="3">
    <source>
        <dbReference type="EMBL" id="KAF6475177.1"/>
    </source>
</evidence>
<keyword evidence="1" id="KW-0344">Guanine-nucleotide releasing factor</keyword>
<comment type="caution">
    <text evidence="3">The sequence shown here is derived from an EMBL/GenBank/DDBJ whole genome shotgun (WGS) entry which is preliminary data.</text>
</comment>
<dbReference type="GO" id="GO:0005085">
    <property type="term" value="F:guanyl-nucleotide exchange factor activity"/>
    <property type="evidence" value="ECO:0007669"/>
    <property type="project" value="UniProtKB-KW"/>
</dbReference>
<proteinExistence type="predicted"/>
<dbReference type="PANTHER" id="PTHR22826:SF201">
    <property type="entry name" value="GUANINE NUCLEOTIDE EXCHANGE FACTOR MCF2L2-RELATED"/>
    <property type="match status" value="1"/>
</dbReference>
<reference evidence="3 4" key="1">
    <citation type="journal article" date="2020" name="Nature">
        <title>Six reference-quality genomes reveal evolution of bat adaptations.</title>
        <authorList>
            <person name="Jebb D."/>
            <person name="Huang Z."/>
            <person name="Pippel M."/>
            <person name="Hughes G.M."/>
            <person name="Lavrichenko K."/>
            <person name="Devanna P."/>
            <person name="Winkler S."/>
            <person name="Jermiin L.S."/>
            <person name="Skirmuntt E.C."/>
            <person name="Katzourakis A."/>
            <person name="Burkitt-Gray L."/>
            <person name="Ray D.A."/>
            <person name="Sullivan K.A.M."/>
            <person name="Roscito J.G."/>
            <person name="Kirilenko B.M."/>
            <person name="Davalos L.M."/>
            <person name="Corthals A.P."/>
            <person name="Power M.L."/>
            <person name="Jones G."/>
            <person name="Ransome R.D."/>
            <person name="Dechmann D.K.N."/>
            <person name="Locatelli A.G."/>
            <person name="Puechmaille S.J."/>
            <person name="Fedrigo O."/>
            <person name="Jarvis E.D."/>
            <person name="Hiller M."/>
            <person name="Vernes S.C."/>
            <person name="Myers E.W."/>
            <person name="Teeling E.C."/>
        </authorList>
    </citation>
    <scope>NUCLEOTIDE SEQUENCE [LARGE SCALE GENOMIC DNA]</scope>
    <source>
        <strain evidence="3">MRouAeg1</strain>
        <tissue evidence="3">Muscle</tissue>
    </source>
</reference>
<dbReference type="Proteomes" id="UP000593571">
    <property type="component" value="Unassembled WGS sequence"/>
</dbReference>
<keyword evidence="4" id="KW-1185">Reference proteome</keyword>
<dbReference type="InterPro" id="IPR001251">
    <property type="entry name" value="CRAL-TRIO_dom"/>
</dbReference>
<evidence type="ECO:0000313" key="4">
    <source>
        <dbReference type="Proteomes" id="UP000593571"/>
    </source>
</evidence>
<evidence type="ECO:0000259" key="2">
    <source>
        <dbReference type="Pfam" id="PF13716"/>
    </source>
</evidence>
<dbReference type="EMBL" id="JACASE010000004">
    <property type="protein sequence ID" value="KAF6475177.1"/>
    <property type="molecule type" value="Genomic_DNA"/>
</dbReference>
<protein>
    <recommendedName>
        <fullName evidence="2">CRAL-TRIO domain-containing protein</fullName>
    </recommendedName>
</protein>
<name>A0A7J8HS82_ROUAE</name>
<dbReference type="GO" id="GO:0005737">
    <property type="term" value="C:cytoplasm"/>
    <property type="evidence" value="ECO:0007669"/>
    <property type="project" value="TreeGrafter"/>
</dbReference>
<gene>
    <name evidence="3" type="ORF">HJG63_013094</name>
</gene>
<feature type="domain" description="CRAL-TRIO" evidence="2">
    <location>
        <begin position="75"/>
        <end position="152"/>
    </location>
</feature>
<dbReference type="PANTHER" id="PTHR22826">
    <property type="entry name" value="RHO GUANINE EXCHANGE FACTOR-RELATED"/>
    <property type="match status" value="1"/>
</dbReference>
<organism evidence="3 4">
    <name type="scientific">Rousettus aegyptiacus</name>
    <name type="common">Egyptian fruit bat</name>
    <name type="synonym">Pteropus aegyptiacus</name>
    <dbReference type="NCBI Taxonomy" id="9407"/>
    <lineage>
        <taxon>Eukaryota</taxon>
        <taxon>Metazoa</taxon>
        <taxon>Chordata</taxon>
        <taxon>Craniata</taxon>
        <taxon>Vertebrata</taxon>
        <taxon>Euteleostomi</taxon>
        <taxon>Mammalia</taxon>
        <taxon>Eutheria</taxon>
        <taxon>Laurasiatheria</taxon>
        <taxon>Chiroptera</taxon>
        <taxon>Yinpterochiroptera</taxon>
        <taxon>Pteropodoidea</taxon>
        <taxon>Pteropodidae</taxon>
        <taxon>Rousettinae</taxon>
        <taxon>Rousettus</taxon>
    </lineage>
</organism>
<accession>A0A7J8HS82</accession>